<dbReference type="Proteomes" id="UP000525298">
    <property type="component" value="Unassembled WGS sequence"/>
</dbReference>
<evidence type="ECO:0000256" key="4">
    <source>
        <dbReference type="ARBA" id="ARBA00011738"/>
    </source>
</evidence>
<dbReference type="SUPFAM" id="SSF109604">
    <property type="entry name" value="HD-domain/PDEase-like"/>
    <property type="match status" value="1"/>
</dbReference>
<evidence type="ECO:0000256" key="3">
    <source>
        <dbReference type="ARBA" id="ARBA00001941"/>
    </source>
</evidence>
<comment type="cofactor">
    <cofactor evidence="2">
        <name>Mn(2+)</name>
        <dbReference type="ChEBI" id="CHEBI:29035"/>
    </cofactor>
</comment>
<gene>
    <name evidence="9" type="ORF">HNR65_001866</name>
</gene>
<name>A0A7W0HKQ8_9BACT</name>
<evidence type="ECO:0000259" key="8">
    <source>
        <dbReference type="SMART" id="SM00471"/>
    </source>
</evidence>
<dbReference type="Gene3D" id="1.10.3210.10">
    <property type="entry name" value="Hypothetical protein af1432"/>
    <property type="match status" value="1"/>
</dbReference>
<dbReference type="InterPro" id="IPR006674">
    <property type="entry name" value="HD_domain"/>
</dbReference>
<evidence type="ECO:0000256" key="1">
    <source>
        <dbReference type="ARBA" id="ARBA00001638"/>
    </source>
</evidence>
<dbReference type="EMBL" id="JACDUS010000004">
    <property type="protein sequence ID" value="MBA2881539.1"/>
    <property type="molecule type" value="Genomic_DNA"/>
</dbReference>
<evidence type="ECO:0000256" key="6">
    <source>
        <dbReference type="ARBA" id="ARBA00022723"/>
    </source>
</evidence>
<protein>
    <recommendedName>
        <fullName evidence="5">5'-deoxynucleotidase</fullName>
        <ecNumber evidence="5">3.1.3.89</ecNumber>
    </recommendedName>
</protein>
<dbReference type="SMART" id="SM00471">
    <property type="entry name" value="HDc"/>
    <property type="match status" value="1"/>
</dbReference>
<proteinExistence type="predicted"/>
<dbReference type="RefSeq" id="WP_181551189.1">
    <property type="nucleotide sequence ID" value="NZ_JACDUS010000004.1"/>
</dbReference>
<evidence type="ECO:0000256" key="7">
    <source>
        <dbReference type="ARBA" id="ARBA00022801"/>
    </source>
</evidence>
<keyword evidence="7 9" id="KW-0378">Hydrolase</keyword>
<organism evidence="9 10">
    <name type="scientific">Desulfosalsimonas propionicica</name>
    <dbReference type="NCBI Taxonomy" id="332175"/>
    <lineage>
        <taxon>Bacteria</taxon>
        <taxon>Pseudomonadati</taxon>
        <taxon>Thermodesulfobacteriota</taxon>
        <taxon>Desulfobacteria</taxon>
        <taxon>Desulfobacterales</taxon>
        <taxon>Desulfosalsimonadaceae</taxon>
        <taxon>Desulfosalsimonas</taxon>
    </lineage>
</organism>
<dbReference type="InterPro" id="IPR003607">
    <property type="entry name" value="HD/PDEase_dom"/>
</dbReference>
<accession>A0A7W0HKQ8</accession>
<comment type="cofactor">
    <cofactor evidence="3">
        <name>Co(2+)</name>
        <dbReference type="ChEBI" id="CHEBI:48828"/>
    </cofactor>
</comment>
<evidence type="ECO:0000256" key="5">
    <source>
        <dbReference type="ARBA" id="ARBA00012964"/>
    </source>
</evidence>
<reference evidence="9 10" key="1">
    <citation type="submission" date="2020-07" db="EMBL/GenBank/DDBJ databases">
        <title>Genomic Encyclopedia of Type Strains, Phase IV (KMG-IV): sequencing the most valuable type-strain genomes for metagenomic binning, comparative biology and taxonomic classification.</title>
        <authorList>
            <person name="Goeker M."/>
        </authorList>
    </citation>
    <scope>NUCLEOTIDE SEQUENCE [LARGE SCALE GENOMIC DNA]</scope>
    <source>
        <strain evidence="9 10">DSM 17721</strain>
    </source>
</reference>
<comment type="subunit">
    <text evidence="4">Homodimer.</text>
</comment>
<sequence>MKAIADLLFEAKILKNIPRTGFAFLGAGRESVAEHSFTAAFIAFVMSRMEPEVNGQRLVSMCLLHDLPEARIGDLNYVQKKYVTADEDRAIADVVENLPFDNDIAELLAEFNSQQTREARLAHDADQLAFILDLKSISDVGGKTPEKWLPVVRKRLKTELGKNLAEAVSTRSWDAWWMETYAE</sequence>
<keyword evidence="6" id="KW-0479">Metal-binding</keyword>
<comment type="catalytic activity">
    <reaction evidence="1">
        <text>a 2'-deoxyribonucleoside 5'-phosphate + H2O = a 2'-deoxyribonucleoside + phosphate</text>
        <dbReference type="Rhea" id="RHEA:36167"/>
        <dbReference type="ChEBI" id="CHEBI:15377"/>
        <dbReference type="ChEBI" id="CHEBI:18274"/>
        <dbReference type="ChEBI" id="CHEBI:43474"/>
        <dbReference type="ChEBI" id="CHEBI:65317"/>
        <dbReference type="EC" id="3.1.3.89"/>
    </reaction>
</comment>
<keyword evidence="10" id="KW-1185">Reference proteome</keyword>
<dbReference type="EC" id="3.1.3.89" evidence="5"/>
<dbReference type="GO" id="GO:0005737">
    <property type="term" value="C:cytoplasm"/>
    <property type="evidence" value="ECO:0007669"/>
    <property type="project" value="TreeGrafter"/>
</dbReference>
<evidence type="ECO:0000313" key="10">
    <source>
        <dbReference type="Proteomes" id="UP000525298"/>
    </source>
</evidence>
<comment type="caution">
    <text evidence="9">The sequence shown here is derived from an EMBL/GenBank/DDBJ whole genome shotgun (WGS) entry which is preliminary data.</text>
</comment>
<dbReference type="AlphaFoldDB" id="A0A7W0HKQ8"/>
<dbReference type="Pfam" id="PF13023">
    <property type="entry name" value="HD_3"/>
    <property type="match status" value="1"/>
</dbReference>
<dbReference type="GO" id="GO:0002953">
    <property type="term" value="F:5'-deoxynucleotidase activity"/>
    <property type="evidence" value="ECO:0007669"/>
    <property type="project" value="UniProtKB-EC"/>
</dbReference>
<dbReference type="PANTHER" id="PTHR11845:SF13">
    <property type="entry name" value="5'-DEOXYNUCLEOTIDASE HDDC2"/>
    <property type="match status" value="1"/>
</dbReference>
<dbReference type="PANTHER" id="PTHR11845">
    <property type="entry name" value="5'-DEOXYNUCLEOTIDASE HDDC2"/>
    <property type="match status" value="1"/>
</dbReference>
<evidence type="ECO:0000313" key="9">
    <source>
        <dbReference type="EMBL" id="MBA2881539.1"/>
    </source>
</evidence>
<feature type="domain" description="HD/PDEase" evidence="8">
    <location>
        <begin position="28"/>
        <end position="140"/>
    </location>
</feature>
<evidence type="ECO:0000256" key="2">
    <source>
        <dbReference type="ARBA" id="ARBA00001936"/>
    </source>
</evidence>
<dbReference type="GO" id="GO:0046872">
    <property type="term" value="F:metal ion binding"/>
    <property type="evidence" value="ECO:0007669"/>
    <property type="project" value="UniProtKB-KW"/>
</dbReference>
<dbReference type="InterPro" id="IPR039356">
    <property type="entry name" value="YfbR/HDDC2"/>
</dbReference>